<dbReference type="PANTHER" id="PTHR10799">
    <property type="entry name" value="SNF2/RAD54 HELICASE FAMILY"/>
    <property type="match status" value="1"/>
</dbReference>
<proteinExistence type="predicted"/>
<dbReference type="PROSITE" id="PS51194">
    <property type="entry name" value="HELICASE_CTER"/>
    <property type="match status" value="1"/>
</dbReference>
<feature type="domain" description="Helicase C-terminal" evidence="1">
    <location>
        <begin position="485"/>
        <end position="636"/>
    </location>
</feature>
<dbReference type="Pfam" id="PF00271">
    <property type="entry name" value="Helicase_C"/>
    <property type="match status" value="1"/>
</dbReference>
<dbReference type="KEGG" id="prn:BW723_14130"/>
<dbReference type="SMART" id="SM00487">
    <property type="entry name" value="DEXDc"/>
    <property type="match status" value="1"/>
</dbReference>
<reference evidence="3" key="1">
    <citation type="submission" date="2016-02" db="EMBL/GenBank/DDBJ databases">
        <title>Paenibacillus sp. LPB0068, isolated from Crassostrea gigas.</title>
        <authorList>
            <person name="Shin S.-K."/>
            <person name="Yi H."/>
        </authorList>
    </citation>
    <scope>NUCLEOTIDE SEQUENCE [LARGE SCALE GENOMIC DNA]</scope>
    <source>
        <strain evidence="3">KCTC 23969</strain>
    </source>
</reference>
<dbReference type="Gene3D" id="3.40.50.300">
    <property type="entry name" value="P-loop containing nucleotide triphosphate hydrolases"/>
    <property type="match status" value="1"/>
</dbReference>
<dbReference type="AlphaFoldDB" id="A0A1B8U1E8"/>
<dbReference type="SMART" id="SM00490">
    <property type="entry name" value="HELICc"/>
    <property type="match status" value="1"/>
</dbReference>
<evidence type="ECO:0000259" key="1">
    <source>
        <dbReference type="PROSITE" id="PS51194"/>
    </source>
</evidence>
<dbReference type="InterPro" id="IPR027417">
    <property type="entry name" value="P-loop_NTPase"/>
</dbReference>
<comment type="caution">
    <text evidence="2">The sequence shown here is derived from an EMBL/GenBank/DDBJ whole genome shotgun (WGS) entry which is preliminary data.</text>
</comment>
<dbReference type="Pfam" id="PF00176">
    <property type="entry name" value="SNF2-rel_dom"/>
    <property type="match status" value="1"/>
</dbReference>
<dbReference type="Gene3D" id="3.40.50.10810">
    <property type="entry name" value="Tandem AAA-ATPase domain"/>
    <property type="match status" value="1"/>
</dbReference>
<name>A0A1B8U1E8_9FLAO</name>
<dbReference type="EMBL" id="LSFL01000029">
    <property type="protein sequence ID" value="OBY65683.1"/>
    <property type="molecule type" value="Genomic_DNA"/>
</dbReference>
<keyword evidence="3" id="KW-1185">Reference proteome</keyword>
<dbReference type="InterPro" id="IPR038718">
    <property type="entry name" value="SNF2-like_sf"/>
</dbReference>
<organism evidence="2 3">
    <name type="scientific">Polaribacter reichenbachii</name>
    <dbReference type="NCBI Taxonomy" id="996801"/>
    <lineage>
        <taxon>Bacteria</taxon>
        <taxon>Pseudomonadati</taxon>
        <taxon>Bacteroidota</taxon>
        <taxon>Flavobacteriia</taxon>
        <taxon>Flavobacteriales</taxon>
        <taxon>Flavobacteriaceae</taxon>
    </lineage>
</organism>
<dbReference type="SUPFAM" id="SSF52540">
    <property type="entry name" value="P-loop containing nucleoside triphosphate hydrolases"/>
    <property type="match status" value="2"/>
</dbReference>
<dbReference type="InterPro" id="IPR014001">
    <property type="entry name" value="Helicase_ATP-bd"/>
</dbReference>
<dbReference type="OrthoDB" id="9760715at2"/>
<sequence>MRNIQVDILCKEENSFYVLSGSTDYILNNKRLSISLNRLNFKKDENNILIPFEEVSQVQVLQEIQNLLARVGIETQLLENVAQAVKSFDREEKLFAEFEENANSIRNNEFKDNPELVEKFTEFKNSIDKNLVRTLYPLQLLSSFHMAFAQNSCNFAVPGAGKTSIVYGAYAYLKNLPKDHRQRVDKLLVIGPLSSFAPWENEYKSCFGFSTSFQRLSGDNTISKDEKLEHLYSGNPAEVTLIYHGGVPNLQNSITDFLKTNRTMVVVDEAHRIKNHEGVWGRSVTEISKEAISRVILTGTPVPNGYQDIYNLYKFIYPYKYKEILGLHYQNLQDLTVNSIAESNKVEELKNNISPFFIRIKKEDLQLPQVIENVIEVPMDSHQREIYDFIEEQYIQDFRENQSATVKDVLNRAKLIRLRQASTNPSLLSKTLIDSLEQGGDFSDQDPNTSFTSGYDEFVSDAEFFTKIVNYHKLAVPEKFNTILNLLNDVILISGGKAIIWTIFIQNAKELKVFLESNGIKSELLIGEIPQESREITIEKFNNPKNMDFQVVIANPFSVAESISLHKGCHNAIYLERDYNASNFIQSKDRIHRVGLDENQITYYYYVISQNSIDSVINNRLNDKIERMEKIINDDIPLFSRINDNDETDIIKALLKDYAKRS</sequence>
<evidence type="ECO:0000313" key="2">
    <source>
        <dbReference type="EMBL" id="OBY65683.1"/>
    </source>
</evidence>
<accession>A0A1B8U1E8</accession>
<protein>
    <recommendedName>
        <fullName evidence="1">Helicase C-terminal domain-containing protein</fullName>
    </recommendedName>
</protein>
<dbReference type="GO" id="GO:0005524">
    <property type="term" value="F:ATP binding"/>
    <property type="evidence" value="ECO:0007669"/>
    <property type="project" value="InterPro"/>
</dbReference>
<gene>
    <name evidence="2" type="ORF">LPB301_07650</name>
</gene>
<evidence type="ECO:0000313" key="3">
    <source>
        <dbReference type="Proteomes" id="UP000092612"/>
    </source>
</evidence>
<dbReference type="RefSeq" id="WP_068359824.1">
    <property type="nucleotide sequence ID" value="NZ_CP019337.1"/>
</dbReference>
<dbReference type="InterPro" id="IPR001650">
    <property type="entry name" value="Helicase_C-like"/>
</dbReference>
<dbReference type="Proteomes" id="UP000092612">
    <property type="component" value="Unassembled WGS sequence"/>
</dbReference>
<dbReference type="InterPro" id="IPR000330">
    <property type="entry name" value="SNF2_N"/>
</dbReference>
<dbReference type="STRING" id="996801.BW723_14130"/>